<gene>
    <name evidence="8" type="ORF">I9W95_00860</name>
</gene>
<evidence type="ECO:0000256" key="7">
    <source>
        <dbReference type="SAM" id="Phobius"/>
    </source>
</evidence>
<evidence type="ECO:0000313" key="9">
    <source>
        <dbReference type="Proteomes" id="UP000714380"/>
    </source>
</evidence>
<evidence type="ECO:0000256" key="2">
    <source>
        <dbReference type="ARBA" id="ARBA00022475"/>
    </source>
</evidence>
<feature type="transmembrane region" description="Helical" evidence="7">
    <location>
        <begin position="153"/>
        <end position="173"/>
    </location>
</feature>
<evidence type="ECO:0000313" key="8">
    <source>
        <dbReference type="EMBL" id="MCA6062150.1"/>
    </source>
</evidence>
<keyword evidence="4 7" id="KW-1133">Transmembrane helix</keyword>
<protein>
    <submittedName>
        <fullName evidence="8">Na/Pi cotransporter family protein</fullName>
    </submittedName>
</protein>
<keyword evidence="2" id="KW-1003">Cell membrane</keyword>
<evidence type="ECO:0000256" key="4">
    <source>
        <dbReference type="ARBA" id="ARBA00022989"/>
    </source>
</evidence>
<evidence type="ECO:0000256" key="5">
    <source>
        <dbReference type="ARBA" id="ARBA00023136"/>
    </source>
</evidence>
<proteinExistence type="predicted"/>
<feature type="transmembrane region" description="Helical" evidence="7">
    <location>
        <begin position="308"/>
        <end position="327"/>
    </location>
</feature>
<feature type="transmembrane region" description="Helical" evidence="7">
    <location>
        <begin position="194"/>
        <end position="215"/>
    </location>
</feature>
<feature type="transmembrane region" description="Helical" evidence="7">
    <location>
        <begin position="120"/>
        <end position="147"/>
    </location>
</feature>
<feature type="transmembrane region" description="Helical" evidence="7">
    <location>
        <begin position="93"/>
        <end position="113"/>
    </location>
</feature>
<evidence type="ECO:0000256" key="6">
    <source>
        <dbReference type="SAM" id="MobiDB-lite"/>
    </source>
</evidence>
<comment type="caution">
    <text evidence="8">The sequence shown here is derived from an EMBL/GenBank/DDBJ whole genome shotgun (WGS) entry which is preliminary data.</text>
</comment>
<reference evidence="8 9" key="1">
    <citation type="submission" date="2020-12" db="EMBL/GenBank/DDBJ databases">
        <title>Novel Thalassolituus-related marine hydrocarbonoclastic bacteria mediated algae-derived hydrocarbons mineralization in twilight zone of the northern South China Sea.</title>
        <authorList>
            <person name="Dong C."/>
        </authorList>
    </citation>
    <scope>NUCLEOTIDE SEQUENCE [LARGE SCALE GENOMIC DNA]</scope>
    <source>
        <strain evidence="8 9">IMCC1826</strain>
    </source>
</reference>
<accession>A0ABS7ZP56</accession>
<dbReference type="EMBL" id="JAEDAH010000003">
    <property type="protein sequence ID" value="MCA6062150.1"/>
    <property type="molecule type" value="Genomic_DNA"/>
</dbReference>
<dbReference type="Proteomes" id="UP000714380">
    <property type="component" value="Unassembled WGS sequence"/>
</dbReference>
<dbReference type="Pfam" id="PF02690">
    <property type="entry name" value="Na_Pi_cotrans"/>
    <property type="match status" value="2"/>
</dbReference>
<evidence type="ECO:0000256" key="3">
    <source>
        <dbReference type="ARBA" id="ARBA00022692"/>
    </source>
</evidence>
<comment type="subcellular location">
    <subcellularLocation>
        <location evidence="1">Cell membrane</location>
        <topology evidence="1">Multi-pass membrane protein</topology>
    </subcellularLocation>
</comment>
<feature type="compositionally biased region" description="Low complexity" evidence="6">
    <location>
        <begin position="609"/>
        <end position="620"/>
    </location>
</feature>
<keyword evidence="5 7" id="KW-0472">Membrane</keyword>
<organism evidence="8 9">
    <name type="scientific">Thalassolituus marinus</name>
    <dbReference type="NCBI Taxonomy" id="671053"/>
    <lineage>
        <taxon>Bacteria</taxon>
        <taxon>Pseudomonadati</taxon>
        <taxon>Pseudomonadota</taxon>
        <taxon>Gammaproteobacteria</taxon>
        <taxon>Oceanospirillales</taxon>
        <taxon>Oceanospirillaceae</taxon>
        <taxon>Thalassolituus</taxon>
    </lineage>
</organism>
<name>A0ABS7ZP56_9GAMM</name>
<dbReference type="RefSeq" id="WP_225670780.1">
    <property type="nucleotide sequence ID" value="NZ_JAEDAH010000003.1"/>
</dbReference>
<dbReference type="PANTHER" id="PTHR10010">
    <property type="entry name" value="SOLUTE CARRIER FAMILY 34 SODIUM PHOSPHATE , MEMBER 2-RELATED"/>
    <property type="match status" value="1"/>
</dbReference>
<feature type="transmembrane region" description="Helical" evidence="7">
    <location>
        <begin position="7"/>
        <end position="23"/>
    </location>
</feature>
<dbReference type="NCBIfam" id="NF037997">
    <property type="entry name" value="Na_Pi_symport"/>
    <property type="match status" value="1"/>
</dbReference>
<evidence type="ECO:0000256" key="1">
    <source>
        <dbReference type="ARBA" id="ARBA00004651"/>
    </source>
</evidence>
<keyword evidence="9" id="KW-1185">Reference proteome</keyword>
<dbReference type="PANTHER" id="PTHR10010:SF46">
    <property type="entry name" value="SODIUM-DEPENDENT PHOSPHATE TRANSPORT PROTEIN 2B"/>
    <property type="match status" value="1"/>
</dbReference>
<feature type="transmembrane region" description="Helical" evidence="7">
    <location>
        <begin position="235"/>
        <end position="257"/>
    </location>
</feature>
<feature type="transmembrane region" description="Helical" evidence="7">
    <location>
        <begin position="269"/>
        <end position="288"/>
    </location>
</feature>
<dbReference type="InterPro" id="IPR003841">
    <property type="entry name" value="Na/Pi_transpt"/>
</dbReference>
<feature type="region of interest" description="Disordered" evidence="6">
    <location>
        <begin position="599"/>
        <end position="620"/>
    </location>
</feature>
<feature type="transmembrane region" description="Helical" evidence="7">
    <location>
        <begin position="29"/>
        <end position="47"/>
    </location>
</feature>
<keyword evidence="3 7" id="KW-0812">Transmembrane</keyword>
<sequence>MELLKRLLFPVILVLLAIGFWSSPQLQQIAAGIAIFLFGMLSLERGFQSFSGGAMERLLQVSTRTVPRSLSFGIVATTLMQSSSLVSVLTISFLSAGLMSLSAGLGVIFGANLGTTTGAWLIAGFGLSISLSKLAMPILVFGVMLLFQPNRTRAGIGHILIGIGFLFLGIDYMKEGFAALQSGLDLGSIRPGGLTALLVYTLFGAIATVIMQSSHATLVLTLTALAAGHVEYRDALALAVGANIGTTITAILGSLGANVAGKRLALGHLLFNLITGAVAIIAMPLLQWCVDQSAQLLGISHDNYTLKLALFHTLFNLLGVSIMVPQLHRLRRWLEQRIPERRTDRVKPQFLASSALETPAAAVAVTQKESVRLYSNACDVMIQGLGWHTDEFNRGQPIALLTDHSHSSLHVNMQQAYEEQVKTVYSAIISFISIARDKTTGRYDDQLREIRAADHHIIEAIKGVKHLQRNLLFYIHSENSDMVSAYQQLREQIANVMRAINDVRHMDDIVESRLALDHQMLLTEREREASDARIESLIRQRRISAEMATSLMTDKAYARDVCRSLVKAAQYLFIDQSSPQEDQPENLQLEVAELSDINQKLDQQHADDASSANSSSGGKQ</sequence>